<keyword evidence="3" id="KW-1185">Reference proteome</keyword>
<evidence type="ECO:0000313" key="2">
    <source>
        <dbReference type="EnsemblPlants" id="cds.evm.model.03.625"/>
    </source>
</evidence>
<dbReference type="EMBL" id="UZAU01000262">
    <property type="status" value="NOT_ANNOTATED_CDS"/>
    <property type="molecule type" value="Genomic_DNA"/>
</dbReference>
<dbReference type="AlphaFoldDB" id="A0A803P9Q7"/>
<evidence type="ECO:0000313" key="3">
    <source>
        <dbReference type="Proteomes" id="UP000596661"/>
    </source>
</evidence>
<organism evidence="2 3">
    <name type="scientific">Cannabis sativa</name>
    <name type="common">Hemp</name>
    <name type="synonym">Marijuana</name>
    <dbReference type="NCBI Taxonomy" id="3483"/>
    <lineage>
        <taxon>Eukaryota</taxon>
        <taxon>Viridiplantae</taxon>
        <taxon>Streptophyta</taxon>
        <taxon>Embryophyta</taxon>
        <taxon>Tracheophyta</taxon>
        <taxon>Spermatophyta</taxon>
        <taxon>Magnoliopsida</taxon>
        <taxon>eudicotyledons</taxon>
        <taxon>Gunneridae</taxon>
        <taxon>Pentapetalae</taxon>
        <taxon>rosids</taxon>
        <taxon>fabids</taxon>
        <taxon>Rosales</taxon>
        <taxon>Cannabaceae</taxon>
        <taxon>Cannabis</taxon>
    </lineage>
</organism>
<dbReference type="Gramene" id="evm.model.03.625">
    <property type="protein sequence ID" value="cds.evm.model.03.625"/>
    <property type="gene ID" value="evm.TU.03.625"/>
</dbReference>
<protein>
    <submittedName>
        <fullName evidence="2">Uncharacterized protein</fullName>
    </submittedName>
</protein>
<feature type="compositionally biased region" description="Basic residues" evidence="1">
    <location>
        <begin position="1"/>
        <end position="16"/>
    </location>
</feature>
<feature type="region of interest" description="Disordered" evidence="1">
    <location>
        <begin position="1"/>
        <end position="30"/>
    </location>
</feature>
<proteinExistence type="predicted"/>
<sequence>MHGGHQRKPVKRRARAKKEEGRPPNGLLGSDQSLETLTILLLAPKNPNLASQLPGKVTDHWCPQARVPRRPLKYNYANTMRCKRFWAQDSGTSVDARARSITEDYFPCLCTGPHSWLEIDHVMAATEKRPSILSASARPLGMPFLEQFTQKVSIAWCDYNPRVTSKKVTHSIKNRNLYRSSIHPTGV</sequence>
<dbReference type="EnsemblPlants" id="evm.model.03.625">
    <property type="protein sequence ID" value="cds.evm.model.03.625"/>
    <property type="gene ID" value="evm.TU.03.625"/>
</dbReference>
<name>A0A803P9Q7_CANSA</name>
<reference evidence="2" key="2">
    <citation type="submission" date="2021-03" db="UniProtKB">
        <authorList>
            <consortium name="EnsemblPlants"/>
        </authorList>
    </citation>
    <scope>IDENTIFICATION</scope>
</reference>
<accession>A0A803P9Q7</accession>
<evidence type="ECO:0000256" key="1">
    <source>
        <dbReference type="SAM" id="MobiDB-lite"/>
    </source>
</evidence>
<reference evidence="2" key="1">
    <citation type="submission" date="2018-11" db="EMBL/GenBank/DDBJ databases">
        <authorList>
            <person name="Grassa J C."/>
        </authorList>
    </citation>
    <scope>NUCLEOTIDE SEQUENCE [LARGE SCALE GENOMIC DNA]</scope>
</reference>
<dbReference type="Proteomes" id="UP000596661">
    <property type="component" value="Chromosome 3"/>
</dbReference>